<dbReference type="Proteomes" id="UP000184300">
    <property type="component" value="Unassembled WGS sequence"/>
</dbReference>
<feature type="compositionally biased region" description="Polar residues" evidence="1">
    <location>
        <begin position="215"/>
        <end position="230"/>
    </location>
</feature>
<feature type="region of interest" description="Disordered" evidence="1">
    <location>
        <begin position="315"/>
        <end position="341"/>
    </location>
</feature>
<evidence type="ECO:0000313" key="3">
    <source>
        <dbReference type="Proteomes" id="UP000184300"/>
    </source>
</evidence>
<feature type="compositionally biased region" description="Low complexity" evidence="1">
    <location>
        <begin position="112"/>
        <end position="121"/>
    </location>
</feature>
<dbReference type="RefSeq" id="XP_022395994.1">
    <property type="nucleotide sequence ID" value="XM_022542176.1"/>
</dbReference>
<name>A0A1L9V5W0_ASPGL</name>
<reference evidence="3" key="1">
    <citation type="journal article" date="2017" name="Genome Biol.">
        <title>Comparative genomics reveals high biological diversity and specific adaptations in the industrially and medically important fungal genus Aspergillus.</title>
        <authorList>
            <person name="de Vries R.P."/>
            <person name="Riley R."/>
            <person name="Wiebenga A."/>
            <person name="Aguilar-Osorio G."/>
            <person name="Amillis S."/>
            <person name="Uchima C.A."/>
            <person name="Anderluh G."/>
            <person name="Asadollahi M."/>
            <person name="Askin M."/>
            <person name="Barry K."/>
            <person name="Battaglia E."/>
            <person name="Bayram O."/>
            <person name="Benocci T."/>
            <person name="Braus-Stromeyer S.A."/>
            <person name="Caldana C."/>
            <person name="Canovas D."/>
            <person name="Cerqueira G.C."/>
            <person name="Chen F."/>
            <person name="Chen W."/>
            <person name="Choi C."/>
            <person name="Clum A."/>
            <person name="Dos Santos R.A."/>
            <person name="Damasio A.R."/>
            <person name="Diallinas G."/>
            <person name="Emri T."/>
            <person name="Fekete E."/>
            <person name="Flipphi M."/>
            <person name="Freyberg S."/>
            <person name="Gallo A."/>
            <person name="Gournas C."/>
            <person name="Habgood R."/>
            <person name="Hainaut M."/>
            <person name="Harispe M.L."/>
            <person name="Henrissat B."/>
            <person name="Hilden K.S."/>
            <person name="Hope R."/>
            <person name="Hossain A."/>
            <person name="Karabika E."/>
            <person name="Karaffa L."/>
            <person name="Karanyi Z."/>
            <person name="Krasevec N."/>
            <person name="Kuo A."/>
            <person name="Kusch H."/>
            <person name="LaButti K."/>
            <person name="Lagendijk E.L."/>
            <person name="Lapidus A."/>
            <person name="Levasseur A."/>
            <person name="Lindquist E."/>
            <person name="Lipzen A."/>
            <person name="Logrieco A.F."/>
            <person name="MacCabe A."/>
            <person name="Maekelae M.R."/>
            <person name="Malavazi I."/>
            <person name="Melin P."/>
            <person name="Meyer V."/>
            <person name="Mielnichuk N."/>
            <person name="Miskei M."/>
            <person name="Molnar A.P."/>
            <person name="Mule G."/>
            <person name="Ngan C.Y."/>
            <person name="Orejas M."/>
            <person name="Orosz E."/>
            <person name="Ouedraogo J.P."/>
            <person name="Overkamp K.M."/>
            <person name="Park H.-S."/>
            <person name="Perrone G."/>
            <person name="Piumi F."/>
            <person name="Punt P.J."/>
            <person name="Ram A.F."/>
            <person name="Ramon A."/>
            <person name="Rauscher S."/>
            <person name="Record E."/>
            <person name="Riano-Pachon D.M."/>
            <person name="Robert V."/>
            <person name="Roehrig J."/>
            <person name="Ruller R."/>
            <person name="Salamov A."/>
            <person name="Salih N.S."/>
            <person name="Samson R.A."/>
            <person name="Sandor E."/>
            <person name="Sanguinetti M."/>
            <person name="Schuetze T."/>
            <person name="Sepcic K."/>
            <person name="Shelest E."/>
            <person name="Sherlock G."/>
            <person name="Sophianopoulou V."/>
            <person name="Squina F.M."/>
            <person name="Sun H."/>
            <person name="Susca A."/>
            <person name="Todd R.B."/>
            <person name="Tsang A."/>
            <person name="Unkles S.E."/>
            <person name="van de Wiele N."/>
            <person name="van Rossen-Uffink D."/>
            <person name="Oliveira J.V."/>
            <person name="Vesth T.C."/>
            <person name="Visser J."/>
            <person name="Yu J.-H."/>
            <person name="Zhou M."/>
            <person name="Andersen M.R."/>
            <person name="Archer D.B."/>
            <person name="Baker S.E."/>
            <person name="Benoit I."/>
            <person name="Brakhage A.A."/>
            <person name="Braus G.H."/>
            <person name="Fischer R."/>
            <person name="Frisvad J.C."/>
            <person name="Goldman G.H."/>
            <person name="Houbraken J."/>
            <person name="Oakley B."/>
            <person name="Pocsi I."/>
            <person name="Scazzocchio C."/>
            <person name="Seiboth B."/>
            <person name="vanKuyk P.A."/>
            <person name="Wortman J."/>
            <person name="Dyer P.S."/>
            <person name="Grigoriev I.V."/>
        </authorList>
    </citation>
    <scope>NUCLEOTIDE SEQUENCE [LARGE SCALE GENOMIC DNA]</scope>
    <source>
        <strain evidence="3">CBS 516.65</strain>
    </source>
</reference>
<keyword evidence="3" id="KW-1185">Reference proteome</keyword>
<feature type="region of interest" description="Disordered" evidence="1">
    <location>
        <begin position="41"/>
        <end position="121"/>
    </location>
</feature>
<protein>
    <submittedName>
        <fullName evidence="2">Uncharacterized protein</fullName>
    </submittedName>
</protein>
<accession>A0A1L9V5W0</accession>
<feature type="region of interest" description="Disordered" evidence="1">
    <location>
        <begin position="165"/>
        <end position="251"/>
    </location>
</feature>
<dbReference type="EMBL" id="KV878919">
    <property type="protein sequence ID" value="OJJ79296.1"/>
    <property type="molecule type" value="Genomic_DNA"/>
</dbReference>
<feature type="non-terminal residue" evidence="2">
    <location>
        <position position="1"/>
    </location>
</feature>
<dbReference type="AlphaFoldDB" id="A0A1L9V5W0"/>
<proteinExistence type="predicted"/>
<feature type="compositionally biased region" description="Basic and acidic residues" evidence="1">
    <location>
        <begin position="203"/>
        <end position="214"/>
    </location>
</feature>
<feature type="compositionally biased region" description="Basic residues" evidence="1">
    <location>
        <begin position="329"/>
        <end position="341"/>
    </location>
</feature>
<gene>
    <name evidence="2" type="ORF">ASPGLDRAFT_1506987</name>
</gene>
<feature type="region of interest" description="Disordered" evidence="1">
    <location>
        <begin position="1"/>
        <end position="23"/>
    </location>
</feature>
<dbReference type="GeneID" id="34458437"/>
<sequence>PHPKPYHDSLSSTLPLPKHHLPARPPAEVCVHISANTQLCTELSSQSQPPELSVPEPNTCPENPEHGTTSPHDSAPHISDLDPIPRCDLRDDTSIPTEPPAFREDIPENGLSSPSISSSDNSLEEFFRLPDTQDDIPIDPVILANHWPWEDGNLQQSDPQADSVINSEMTCPYPDPPPVLHSLPNHYRDSNERAGGQNGNDQTSDRPHIHDHQQLHPSQCNTDADASSPNGVRGNYHVDGQSKSSKWKTQQSDGRACKQLQDSSMLPCLPRLTIVCNSFLGYLKVLYHVACLALHRQHMCWQQVTQVPRVRPNKIGMIAGRPPEEAQERKRRGPQKRRNFY</sequence>
<dbReference type="VEuPathDB" id="FungiDB:ASPGLDRAFT_1506987"/>
<dbReference type="STRING" id="1160497.A0A1L9V5W0"/>
<evidence type="ECO:0000256" key="1">
    <source>
        <dbReference type="SAM" id="MobiDB-lite"/>
    </source>
</evidence>
<feature type="compositionally biased region" description="Basic and acidic residues" evidence="1">
    <location>
        <begin position="79"/>
        <end position="93"/>
    </location>
</feature>
<feature type="compositionally biased region" description="Low complexity" evidence="1">
    <location>
        <begin position="241"/>
        <end position="251"/>
    </location>
</feature>
<organism evidence="2 3">
    <name type="scientific">Aspergillus glaucus CBS 516.65</name>
    <dbReference type="NCBI Taxonomy" id="1160497"/>
    <lineage>
        <taxon>Eukaryota</taxon>
        <taxon>Fungi</taxon>
        <taxon>Dikarya</taxon>
        <taxon>Ascomycota</taxon>
        <taxon>Pezizomycotina</taxon>
        <taxon>Eurotiomycetes</taxon>
        <taxon>Eurotiomycetidae</taxon>
        <taxon>Eurotiales</taxon>
        <taxon>Aspergillaceae</taxon>
        <taxon>Aspergillus</taxon>
        <taxon>Aspergillus subgen. Aspergillus</taxon>
    </lineage>
</organism>
<feature type="compositionally biased region" description="Polar residues" evidence="1">
    <location>
        <begin position="41"/>
        <end position="50"/>
    </location>
</feature>
<evidence type="ECO:0000313" key="2">
    <source>
        <dbReference type="EMBL" id="OJJ79296.1"/>
    </source>
</evidence>
<dbReference type="OrthoDB" id="2143914at2759"/>